<evidence type="ECO:0000256" key="10">
    <source>
        <dbReference type="RuleBase" id="RU003545"/>
    </source>
</evidence>
<evidence type="ECO:0000256" key="7">
    <source>
        <dbReference type="ARBA" id="ARBA00024328"/>
    </source>
</evidence>
<keyword evidence="6 8" id="KW-0275">Fatty acid biosynthesis</keyword>
<evidence type="ECO:0000256" key="2">
    <source>
        <dbReference type="ARBA" id="ARBA00022516"/>
    </source>
</evidence>
<dbReference type="NCBIfam" id="TIGR00517">
    <property type="entry name" value="acyl_carrier"/>
    <property type="match status" value="1"/>
</dbReference>
<evidence type="ECO:0000256" key="3">
    <source>
        <dbReference type="ARBA" id="ARBA00022553"/>
    </source>
</evidence>
<comment type="function">
    <text evidence="8 10">Carrier of the growing fatty acid chain in fatty acid biosynthesis.</text>
</comment>
<dbReference type="PROSITE" id="PS00012">
    <property type="entry name" value="PHOSPHOPANTETHEINE"/>
    <property type="match status" value="1"/>
</dbReference>
<dbReference type="PROSITE" id="PS50075">
    <property type="entry name" value="CARRIER"/>
    <property type="match status" value="1"/>
</dbReference>
<dbReference type="SUPFAM" id="SSF47336">
    <property type="entry name" value="ACP-like"/>
    <property type="match status" value="1"/>
</dbReference>
<sequence>MSNLTKKIKSIVSKQFNINPLFITSTSLFIEDLGADSLDIIDLIMTLEDEFKLEISDEKSKHIKSIQDVVCLLNTFN</sequence>
<evidence type="ECO:0000256" key="6">
    <source>
        <dbReference type="ARBA" id="ARBA00023160"/>
    </source>
</evidence>
<keyword evidence="4 8" id="KW-0276">Fatty acid metabolism</keyword>
<organism evidence="12 13">
    <name type="scientific">Candidatus Portiera aleyrodidarum MED</name>
    <name type="common">Bemisia tabaci</name>
    <dbReference type="NCBI Taxonomy" id="1163752"/>
    <lineage>
        <taxon>Bacteria</taxon>
        <taxon>Pseudomonadati</taxon>
        <taxon>Pseudomonadota</taxon>
        <taxon>Gammaproteobacteria</taxon>
        <taxon>Candidatus Johnevansiales</taxon>
        <taxon>Candidatus Johnevansiaceae</taxon>
        <taxon>Candidatus Portiera</taxon>
    </lineage>
</organism>
<dbReference type="InterPro" id="IPR006162">
    <property type="entry name" value="Ppantetheine_attach_site"/>
</dbReference>
<accession>A0AAU8RPV9</accession>
<feature type="modified residue" description="O-(pantetheine 4'-phosphoryl)serine" evidence="8">
    <location>
        <position position="37"/>
    </location>
</feature>
<evidence type="ECO:0000259" key="11">
    <source>
        <dbReference type="PROSITE" id="PS50075"/>
    </source>
</evidence>
<keyword evidence="8" id="KW-0963">Cytoplasm</keyword>
<dbReference type="Gene3D" id="1.10.1200.10">
    <property type="entry name" value="ACP-like"/>
    <property type="match status" value="1"/>
</dbReference>
<dbReference type="KEGG" id="paly:O3E_00945"/>
<keyword evidence="5 8" id="KW-0443">Lipid metabolism</keyword>
<evidence type="ECO:0000256" key="5">
    <source>
        <dbReference type="ARBA" id="ARBA00023098"/>
    </source>
</evidence>
<dbReference type="Proteomes" id="UP000031624">
    <property type="component" value="Chromosome"/>
</dbReference>
<comment type="subcellular location">
    <subcellularLocation>
        <location evidence="8">Cytoplasm</location>
    </subcellularLocation>
</comment>
<dbReference type="GO" id="GO:0000035">
    <property type="term" value="F:acyl binding"/>
    <property type="evidence" value="ECO:0007669"/>
    <property type="project" value="TreeGrafter"/>
</dbReference>
<evidence type="ECO:0000256" key="8">
    <source>
        <dbReference type="HAMAP-Rule" id="MF_01217"/>
    </source>
</evidence>
<dbReference type="EMBL" id="CP007563">
    <property type="protein sequence ID" value="AJF24096.1"/>
    <property type="molecule type" value="Genomic_DNA"/>
</dbReference>
<comment type="similarity">
    <text evidence="8">Belongs to the acyl carrier protein (ACP) family.</text>
</comment>
<reference evidence="12 13" key="1">
    <citation type="submission" date="2014-04" db="EMBL/GenBank/DDBJ databases">
        <title>Genome reduction and metabolic complementation of the dual endosymbionts in the whitefly Bemisia tabaci.</title>
        <authorList>
            <person name="Rao Q."/>
            <person name="Rollat-Farnier P.-A."/>
            <person name="Zhang Z.-X."/>
            <person name="Santos-Garcia D."/>
            <person name="Silva F.J."/>
            <person name="Moya A."/>
            <person name="Zhu D.-T."/>
            <person name="Klein C.C."/>
            <person name="Vavre F."/>
            <person name="Sagot M.-F."/>
            <person name="Liu S.-S."/>
            <person name="Mouton L."/>
            <person name="Wang X.-W."/>
        </authorList>
    </citation>
    <scope>NUCLEOTIDE SEQUENCE [LARGE SCALE GENOMIC DNA]</scope>
    <source>
        <strain evidence="12 13">BT-Q</strain>
    </source>
</reference>
<dbReference type="NCBIfam" id="NF002150">
    <property type="entry name" value="PRK00982.1-4"/>
    <property type="match status" value="1"/>
</dbReference>
<keyword evidence="2 8" id="KW-0444">Lipid biosynthesis</keyword>
<evidence type="ECO:0000256" key="9">
    <source>
        <dbReference type="NCBIfam" id="TIGR00517"/>
    </source>
</evidence>
<feature type="domain" description="Carrier" evidence="11">
    <location>
        <begin position="2"/>
        <end position="77"/>
    </location>
</feature>
<evidence type="ECO:0000313" key="13">
    <source>
        <dbReference type="Proteomes" id="UP000031624"/>
    </source>
</evidence>
<dbReference type="PANTHER" id="PTHR20863">
    <property type="entry name" value="ACYL CARRIER PROTEIN"/>
    <property type="match status" value="1"/>
</dbReference>
<dbReference type="InterPro" id="IPR003231">
    <property type="entry name" value="ACP"/>
</dbReference>
<dbReference type="AlphaFoldDB" id="A0AAU8RPV9"/>
<keyword evidence="3 8" id="KW-0597">Phosphoprotein</keyword>
<dbReference type="GO" id="GO:0005737">
    <property type="term" value="C:cytoplasm"/>
    <property type="evidence" value="ECO:0007669"/>
    <property type="project" value="UniProtKB-SubCell"/>
</dbReference>
<dbReference type="GeneID" id="66280023"/>
<comment type="PTM">
    <text evidence="10">4'-phosphopantetheine is transferred from CoA to a specific serine of apo-ACP by acpS.</text>
</comment>
<protein>
    <recommendedName>
        <fullName evidence="8 9">Acyl carrier protein</fullName>
        <shortName evidence="8">ACP</shortName>
    </recommendedName>
</protein>
<gene>
    <name evidence="8" type="primary">acpP</name>
    <name evidence="12" type="ORF">O3E_00945</name>
</gene>
<name>A0AAU8RPV9_9GAMM</name>
<comment type="pathway">
    <text evidence="8 10">Lipid metabolism; fatty acid biosynthesis.</text>
</comment>
<dbReference type="Pfam" id="PF00550">
    <property type="entry name" value="PP-binding"/>
    <property type="match status" value="1"/>
</dbReference>
<dbReference type="NCBIfam" id="NF002148">
    <property type="entry name" value="PRK00982.1-2"/>
    <property type="match status" value="1"/>
</dbReference>
<evidence type="ECO:0000313" key="12">
    <source>
        <dbReference type="EMBL" id="AJF24096.1"/>
    </source>
</evidence>
<dbReference type="PANTHER" id="PTHR20863:SF76">
    <property type="entry name" value="CARRIER DOMAIN-CONTAINING PROTEIN"/>
    <property type="match status" value="1"/>
</dbReference>
<evidence type="ECO:0000256" key="1">
    <source>
        <dbReference type="ARBA" id="ARBA00022450"/>
    </source>
</evidence>
<dbReference type="InterPro" id="IPR036736">
    <property type="entry name" value="ACP-like_sf"/>
</dbReference>
<comment type="pathway">
    <text evidence="7">Glycolipid biosynthesis; KDO(2)-lipid A biosynthesis.</text>
</comment>
<dbReference type="InterPro" id="IPR009081">
    <property type="entry name" value="PP-bd_ACP"/>
</dbReference>
<keyword evidence="1 8" id="KW-0596">Phosphopantetheine</keyword>
<dbReference type="HAMAP" id="MF_01217">
    <property type="entry name" value="Acyl_carrier"/>
    <property type="match status" value="1"/>
</dbReference>
<evidence type="ECO:0000256" key="4">
    <source>
        <dbReference type="ARBA" id="ARBA00022832"/>
    </source>
</evidence>
<dbReference type="GO" id="GO:0000036">
    <property type="term" value="F:acyl carrier activity"/>
    <property type="evidence" value="ECO:0007669"/>
    <property type="project" value="UniProtKB-UniRule"/>
</dbReference>
<comment type="PTM">
    <text evidence="8">4'-phosphopantetheine is transferred from CoA to a specific serine of apo-ACP by AcpS. This modification is essential for activity because fatty acids are bound in thioester linkage to the sulfhydryl of the prosthetic group.</text>
</comment>
<dbReference type="RefSeq" id="WP_014895066.1">
    <property type="nucleotide sequence ID" value="NZ_CP007563.1"/>
</dbReference>
<proteinExistence type="inferred from homology"/>